<evidence type="ECO:0000256" key="1">
    <source>
        <dbReference type="ARBA" id="ARBA00004123"/>
    </source>
</evidence>
<keyword evidence="8" id="KW-0010">Activator</keyword>
<dbReference type="PRINTS" id="PR00503">
    <property type="entry name" value="BROMODOMAIN"/>
</dbReference>
<name>K5W5U8_PHACS</name>
<feature type="domain" description="N-acetyltransferase" evidence="15">
    <location>
        <begin position="356"/>
        <end position="512"/>
    </location>
</feature>
<evidence type="ECO:0000256" key="8">
    <source>
        <dbReference type="ARBA" id="ARBA00023159"/>
    </source>
</evidence>
<evidence type="ECO:0000256" key="12">
    <source>
        <dbReference type="PROSITE-ProRule" id="PRU00035"/>
    </source>
</evidence>
<dbReference type="SUPFAM" id="SSF47370">
    <property type="entry name" value="Bromodomain"/>
    <property type="match status" value="1"/>
</dbReference>
<evidence type="ECO:0000313" key="17">
    <source>
        <dbReference type="Proteomes" id="UP000008370"/>
    </source>
</evidence>
<comment type="subcellular location">
    <subcellularLocation>
        <location evidence="1">Nucleus</location>
    </subcellularLocation>
</comment>
<dbReference type="GO" id="GO:0045944">
    <property type="term" value="P:positive regulation of transcription by RNA polymerase II"/>
    <property type="evidence" value="ECO:0007669"/>
    <property type="project" value="TreeGrafter"/>
</dbReference>
<feature type="compositionally biased region" description="Basic residues" evidence="13">
    <location>
        <begin position="225"/>
        <end position="242"/>
    </location>
</feature>
<dbReference type="CDD" id="cd04301">
    <property type="entry name" value="NAT_SF"/>
    <property type="match status" value="1"/>
</dbReference>
<keyword evidence="7 12" id="KW-0103">Bromodomain</keyword>
<dbReference type="InterPro" id="IPR037800">
    <property type="entry name" value="GCN5"/>
</dbReference>
<gene>
    <name evidence="16" type="ORF">PHACADRAFT_258454</name>
</gene>
<dbReference type="GO" id="GO:0010484">
    <property type="term" value="F:histone H3 acetyltransferase activity"/>
    <property type="evidence" value="ECO:0007669"/>
    <property type="project" value="TreeGrafter"/>
</dbReference>
<feature type="compositionally biased region" description="Low complexity" evidence="13">
    <location>
        <begin position="194"/>
        <end position="212"/>
    </location>
</feature>
<dbReference type="InterPro" id="IPR018359">
    <property type="entry name" value="Bromodomain_CS"/>
</dbReference>
<evidence type="ECO:0000256" key="11">
    <source>
        <dbReference type="ARBA" id="ARBA00023315"/>
    </source>
</evidence>
<dbReference type="GeneID" id="18917117"/>
<dbReference type="EMBL" id="JH930473">
    <property type="protein sequence ID" value="EKM54535.1"/>
    <property type="molecule type" value="Genomic_DNA"/>
</dbReference>
<proteinExistence type="inferred from homology"/>
<dbReference type="KEGG" id="pco:PHACADRAFT_258454"/>
<accession>K5W5U8</accession>
<evidence type="ECO:0000256" key="5">
    <source>
        <dbReference type="ARBA" id="ARBA00022853"/>
    </source>
</evidence>
<dbReference type="EC" id="2.3.1.48" evidence="3"/>
<dbReference type="InterPro" id="IPR001487">
    <property type="entry name" value="Bromodomain"/>
</dbReference>
<dbReference type="PROSITE" id="PS51186">
    <property type="entry name" value="GNAT"/>
    <property type="match status" value="1"/>
</dbReference>
<dbReference type="Gene3D" id="3.40.630.30">
    <property type="match status" value="1"/>
</dbReference>
<dbReference type="PROSITE" id="PS50014">
    <property type="entry name" value="BROMODOMAIN_2"/>
    <property type="match status" value="1"/>
</dbReference>
<protein>
    <recommendedName>
        <fullName evidence="3">histone acetyltransferase</fullName>
        <ecNumber evidence="3">2.3.1.48</ecNumber>
    </recommendedName>
</protein>
<evidence type="ECO:0000256" key="9">
    <source>
        <dbReference type="ARBA" id="ARBA00023163"/>
    </source>
</evidence>
<keyword evidence="4" id="KW-0808">Transferase</keyword>
<dbReference type="SMART" id="SM00297">
    <property type="entry name" value="BROMO"/>
    <property type="match status" value="1"/>
</dbReference>
<dbReference type="Pfam" id="PF00439">
    <property type="entry name" value="Bromodomain"/>
    <property type="match status" value="1"/>
</dbReference>
<dbReference type="InParanoid" id="K5W5U8"/>
<feature type="region of interest" description="Disordered" evidence="13">
    <location>
        <begin position="124"/>
        <end position="305"/>
    </location>
</feature>
<dbReference type="HOGENOM" id="CLU_015741_4_0_1"/>
<evidence type="ECO:0000256" key="13">
    <source>
        <dbReference type="SAM" id="MobiDB-lite"/>
    </source>
</evidence>
<reference evidence="16 17" key="1">
    <citation type="journal article" date="2012" name="BMC Genomics">
        <title>Comparative genomics of the white-rot fungi, Phanerochaete carnosa and P. chrysosporium, to elucidate the genetic basis of the distinct wood types they colonize.</title>
        <authorList>
            <person name="Suzuki H."/>
            <person name="MacDonald J."/>
            <person name="Syed K."/>
            <person name="Salamov A."/>
            <person name="Hori C."/>
            <person name="Aerts A."/>
            <person name="Henrissat B."/>
            <person name="Wiebenga A."/>
            <person name="vanKuyk P.A."/>
            <person name="Barry K."/>
            <person name="Lindquist E."/>
            <person name="LaButti K."/>
            <person name="Lapidus A."/>
            <person name="Lucas S."/>
            <person name="Coutinho P."/>
            <person name="Gong Y."/>
            <person name="Samejima M."/>
            <person name="Mahadevan R."/>
            <person name="Abou-Zaid M."/>
            <person name="de Vries R.P."/>
            <person name="Igarashi K."/>
            <person name="Yadav J.S."/>
            <person name="Grigoriev I.V."/>
            <person name="Master E.R."/>
        </authorList>
    </citation>
    <scope>NUCLEOTIDE SEQUENCE [LARGE SCALE GENOMIC DNA]</scope>
    <source>
        <strain evidence="16 17">HHB-10118-sp</strain>
    </source>
</reference>
<keyword evidence="9" id="KW-0804">Transcription</keyword>
<dbReference type="Proteomes" id="UP000008370">
    <property type="component" value="Unassembled WGS sequence"/>
</dbReference>
<dbReference type="InterPro" id="IPR016181">
    <property type="entry name" value="Acyl_CoA_acyltransferase"/>
</dbReference>
<dbReference type="PROSITE" id="PS00633">
    <property type="entry name" value="BROMODOMAIN_1"/>
    <property type="match status" value="1"/>
</dbReference>
<organism evidence="16 17">
    <name type="scientific">Phanerochaete carnosa (strain HHB-10118-sp)</name>
    <name type="common">White-rot fungus</name>
    <name type="synonym">Peniophora carnosa</name>
    <dbReference type="NCBI Taxonomy" id="650164"/>
    <lineage>
        <taxon>Eukaryota</taxon>
        <taxon>Fungi</taxon>
        <taxon>Dikarya</taxon>
        <taxon>Basidiomycota</taxon>
        <taxon>Agaricomycotina</taxon>
        <taxon>Agaricomycetes</taxon>
        <taxon>Polyporales</taxon>
        <taxon>Phanerochaetaceae</taxon>
        <taxon>Phanerochaete</taxon>
    </lineage>
</organism>
<evidence type="ECO:0000259" key="15">
    <source>
        <dbReference type="PROSITE" id="PS51186"/>
    </source>
</evidence>
<evidence type="ECO:0000256" key="7">
    <source>
        <dbReference type="ARBA" id="ARBA00023117"/>
    </source>
</evidence>
<dbReference type="SUPFAM" id="SSF55729">
    <property type="entry name" value="Acyl-CoA N-acyltransferases (Nat)"/>
    <property type="match status" value="1"/>
</dbReference>
<dbReference type="Gene3D" id="1.20.920.10">
    <property type="entry name" value="Bromodomain-like"/>
    <property type="match status" value="1"/>
</dbReference>
<keyword evidence="11" id="KW-0012">Acyltransferase</keyword>
<dbReference type="AlphaFoldDB" id="K5W5U8"/>
<dbReference type="OrthoDB" id="1937912at2759"/>
<evidence type="ECO:0000256" key="2">
    <source>
        <dbReference type="ARBA" id="ARBA00008607"/>
    </source>
</evidence>
<evidence type="ECO:0000256" key="6">
    <source>
        <dbReference type="ARBA" id="ARBA00023015"/>
    </source>
</evidence>
<evidence type="ECO:0000256" key="10">
    <source>
        <dbReference type="ARBA" id="ARBA00023242"/>
    </source>
</evidence>
<keyword evidence="5" id="KW-0156">Chromatin regulator</keyword>
<dbReference type="InterPro" id="IPR036427">
    <property type="entry name" value="Bromodomain-like_sf"/>
</dbReference>
<evidence type="ECO:0000256" key="3">
    <source>
        <dbReference type="ARBA" id="ARBA00013184"/>
    </source>
</evidence>
<dbReference type="PANTHER" id="PTHR45750">
    <property type="entry name" value="GH11602P"/>
    <property type="match status" value="1"/>
</dbReference>
<dbReference type="InterPro" id="IPR000182">
    <property type="entry name" value="GNAT_dom"/>
</dbReference>
<evidence type="ECO:0000259" key="14">
    <source>
        <dbReference type="PROSITE" id="PS50014"/>
    </source>
</evidence>
<dbReference type="STRING" id="650164.K5W5U8"/>
<evidence type="ECO:0000256" key="4">
    <source>
        <dbReference type="ARBA" id="ARBA00022679"/>
    </source>
</evidence>
<keyword evidence="17" id="KW-1185">Reference proteome</keyword>
<dbReference type="Pfam" id="PF00583">
    <property type="entry name" value="Acetyltransf_1"/>
    <property type="match status" value="1"/>
</dbReference>
<dbReference type="PANTHER" id="PTHR45750:SF3">
    <property type="entry name" value="HISTONE ACETYLTRANSFERASE"/>
    <property type="match status" value="1"/>
</dbReference>
<dbReference type="RefSeq" id="XP_007397226.1">
    <property type="nucleotide sequence ID" value="XM_007397164.1"/>
</dbReference>
<sequence length="699" mass="75947">MKALYPTSHHIPSLSEAALALKIARHSPCSICTAEICPGLHPPPMFELVPDSDDSYDCGYLSSCACGHEAADHGADLSQISRDEFKRRGRVAVRIDELLQDDDRLLDFDYTNNDIESLRQQMTLPEAADSPSSDILGSLVPSESEEKGPLSPASSFLSEAFDGDGEPPPKRRRVSYSSLSSDSLSSEDEEKPLAAAAAASSRPEQQQQQQPSPEMPHKSPVLRSGKGRKGGKARGKVARRGGGKGSGARGGSGGVGGGGAGSKSSKKSKGHTAPAHKPPPTEAERAEMERPGTNGAGGGGGGTDAVAVKVEDKMDAGQLSRLVTGVTVDAGAGATSAAPGVKPEKPSMAELRQGIIKIVPVENDHQPRSLAILTGLKTLFQKQLPKMPREYIARLVYDSNSKCLAIAKRGYKVVGGICYRPFPHRKFAEIVFFATASVDQVKGYGSMLMDHFKAHIRRTYPDTFHFLTYADNYAVGYFRKQGFTKDITLDRAVWAGYIKDYEGGTIMQCTLLPRVDYTRTRDIVARQREAILEKIRERSRSHIVFPGLDAALWAQSPSDGGAPLDPKQVPGLRESGWTAAMAMYARPSARSTEHAAMEKLLSELQNHTLAFAFQKPVNADEVADYYDVIKEPMDLSTMEHKLDTNQYANVDAFLADAKRIFDNCRTYNAEGSSYHRNATKLEKFLKDQVAALNLKKEES</sequence>
<keyword evidence="10" id="KW-0539">Nucleus</keyword>
<dbReference type="GO" id="GO:0000123">
    <property type="term" value="C:histone acetyltransferase complex"/>
    <property type="evidence" value="ECO:0007669"/>
    <property type="project" value="TreeGrafter"/>
</dbReference>
<comment type="similarity">
    <text evidence="2">Belongs to the acetyltransferase family. GCN5 subfamily.</text>
</comment>
<evidence type="ECO:0000313" key="16">
    <source>
        <dbReference type="EMBL" id="EKM54535.1"/>
    </source>
</evidence>
<dbReference type="GO" id="GO:0005634">
    <property type="term" value="C:nucleus"/>
    <property type="evidence" value="ECO:0007669"/>
    <property type="project" value="UniProtKB-SubCell"/>
</dbReference>
<feature type="compositionally biased region" description="Gly residues" evidence="13">
    <location>
        <begin position="294"/>
        <end position="303"/>
    </location>
</feature>
<feature type="domain" description="Bromo" evidence="14">
    <location>
        <begin position="605"/>
        <end position="675"/>
    </location>
</feature>
<keyword evidence="6" id="KW-0805">Transcription regulation</keyword>
<dbReference type="CDD" id="cd05509">
    <property type="entry name" value="Bromo_gcn5_like"/>
    <property type="match status" value="1"/>
</dbReference>
<feature type="compositionally biased region" description="Gly residues" evidence="13">
    <location>
        <begin position="243"/>
        <end position="261"/>
    </location>
</feature>